<name>A0A6V8LU46_9BACT</name>
<dbReference type="SMART" id="SM00257">
    <property type="entry name" value="LysM"/>
    <property type="match status" value="1"/>
</dbReference>
<accession>A0A6V8LU46</accession>
<feature type="region of interest" description="Disordered" evidence="1">
    <location>
        <begin position="95"/>
        <end position="150"/>
    </location>
</feature>
<organism evidence="4 5">
    <name type="scientific">Fundidesulfovibrio magnetotacticus</name>
    <dbReference type="NCBI Taxonomy" id="2730080"/>
    <lineage>
        <taxon>Bacteria</taxon>
        <taxon>Pseudomonadati</taxon>
        <taxon>Thermodesulfobacteriota</taxon>
        <taxon>Desulfovibrionia</taxon>
        <taxon>Desulfovibrionales</taxon>
        <taxon>Desulfovibrionaceae</taxon>
        <taxon>Fundidesulfovibrio</taxon>
    </lineage>
</organism>
<proteinExistence type="predicted"/>
<evidence type="ECO:0000256" key="2">
    <source>
        <dbReference type="SAM" id="SignalP"/>
    </source>
</evidence>
<dbReference type="Pfam" id="PF01476">
    <property type="entry name" value="LysM"/>
    <property type="match status" value="1"/>
</dbReference>
<protein>
    <recommendedName>
        <fullName evidence="3">LysM domain-containing protein</fullName>
    </recommendedName>
</protein>
<feature type="domain" description="LysM" evidence="3">
    <location>
        <begin position="50"/>
        <end position="94"/>
    </location>
</feature>
<feature type="region of interest" description="Disordered" evidence="1">
    <location>
        <begin position="23"/>
        <end position="57"/>
    </location>
</feature>
<dbReference type="PROSITE" id="PS51782">
    <property type="entry name" value="LYSM"/>
    <property type="match status" value="1"/>
</dbReference>
<dbReference type="InterPro" id="IPR036779">
    <property type="entry name" value="LysM_dom_sf"/>
</dbReference>
<evidence type="ECO:0000256" key="1">
    <source>
        <dbReference type="SAM" id="MobiDB-lite"/>
    </source>
</evidence>
<feature type="compositionally biased region" description="Basic and acidic residues" evidence="1">
    <location>
        <begin position="100"/>
        <end position="127"/>
    </location>
</feature>
<reference evidence="4 5" key="2">
    <citation type="submission" date="2020-05" db="EMBL/GenBank/DDBJ databases">
        <title>Draft genome sequence of Desulfovibrio sp. strainFSS-1.</title>
        <authorList>
            <person name="Shimoshige H."/>
            <person name="Kobayashi H."/>
            <person name="Maekawa T."/>
        </authorList>
    </citation>
    <scope>NUCLEOTIDE SEQUENCE [LARGE SCALE GENOMIC DNA]</scope>
    <source>
        <strain evidence="4 5">SIID29052-01</strain>
    </source>
</reference>
<reference evidence="4 5" key="1">
    <citation type="submission" date="2020-04" db="EMBL/GenBank/DDBJ databases">
        <authorList>
            <consortium name="Desulfovibrio sp. FSS-1 genome sequencing consortium"/>
            <person name="Shimoshige H."/>
            <person name="Kobayashi H."/>
            <person name="Maekawa T."/>
        </authorList>
    </citation>
    <scope>NUCLEOTIDE SEQUENCE [LARGE SCALE GENOMIC DNA]</scope>
    <source>
        <strain evidence="4 5">SIID29052-01</strain>
    </source>
</reference>
<feature type="compositionally biased region" description="Pro residues" evidence="1">
    <location>
        <begin position="37"/>
        <end position="50"/>
    </location>
</feature>
<dbReference type="CDD" id="cd00118">
    <property type="entry name" value="LysM"/>
    <property type="match status" value="1"/>
</dbReference>
<feature type="chain" id="PRO_5028864232" description="LysM domain-containing protein" evidence="2">
    <location>
        <begin position="23"/>
        <end position="267"/>
    </location>
</feature>
<dbReference type="Proteomes" id="UP000494245">
    <property type="component" value="Unassembled WGS sequence"/>
</dbReference>
<dbReference type="Gene3D" id="3.10.350.10">
    <property type="entry name" value="LysM domain"/>
    <property type="match status" value="1"/>
</dbReference>
<gene>
    <name evidence="4" type="ORF">NNJEOMEG_01463</name>
</gene>
<dbReference type="PROSITE" id="PS51257">
    <property type="entry name" value="PROKAR_LIPOPROTEIN"/>
    <property type="match status" value="1"/>
</dbReference>
<dbReference type="RefSeq" id="WP_173082855.1">
    <property type="nucleotide sequence ID" value="NZ_BLTE01000005.1"/>
</dbReference>
<feature type="signal peptide" evidence="2">
    <location>
        <begin position="1"/>
        <end position="22"/>
    </location>
</feature>
<comment type="caution">
    <text evidence="4">The sequence shown here is derived from an EMBL/GenBank/DDBJ whole genome shotgun (WGS) entry which is preliminary data.</text>
</comment>
<dbReference type="InterPro" id="IPR018392">
    <property type="entry name" value="LysM"/>
</dbReference>
<evidence type="ECO:0000313" key="4">
    <source>
        <dbReference type="EMBL" id="GFK93629.1"/>
    </source>
</evidence>
<dbReference type="EMBL" id="BLTE01000005">
    <property type="protein sequence ID" value="GFK93629.1"/>
    <property type="molecule type" value="Genomic_DNA"/>
</dbReference>
<sequence>MVKTLIPALALCLALTGCGLLGDSKPEPAPVAEVKPQPDPPPPPPPPPPLTHKVGKGESVASLAKKYGVSAKELMETNKLANAKALKAGMTLTIPGKTAEPAKPKPVAEKPAPPEKEVKEPKGKGSKSDPYGVESALAPEKGKKKPSKVDDDATYEKIKVEFHEYARKWLEKSAALSQSNKDRKDVKMEDGRYVASYSIILVNTMQTEVKRVEYDHTPYVGHITYQIEVHRSFGATPQAAAGAKEDEVKQESMREIFSYSGQKRAWR</sequence>
<keyword evidence="5" id="KW-1185">Reference proteome</keyword>
<keyword evidence="2" id="KW-0732">Signal</keyword>
<dbReference type="SUPFAM" id="SSF54106">
    <property type="entry name" value="LysM domain"/>
    <property type="match status" value="1"/>
</dbReference>
<dbReference type="AlphaFoldDB" id="A0A6V8LU46"/>
<evidence type="ECO:0000313" key="5">
    <source>
        <dbReference type="Proteomes" id="UP000494245"/>
    </source>
</evidence>
<evidence type="ECO:0000259" key="3">
    <source>
        <dbReference type="PROSITE" id="PS51782"/>
    </source>
</evidence>